<accession>A0A0B5DY36</accession>
<dbReference type="HOGENOM" id="CLU_133117_0_0_5"/>
<keyword evidence="2" id="KW-1185">Reference proteome</keyword>
<reference evidence="1 2" key="1">
    <citation type="journal article" date="2014" name="Int. J. Syst. Evol. Microbiol.">
        <title>Celeribacter indicus sp. nov., a polycyclic aromatic hydrocarbon-degrading bacterium from deep-sea sediment and reclassification of Huaishuia halophila as Celeribacter halophilus comb. nov.</title>
        <authorList>
            <person name="Lai Q."/>
            <person name="Cao J."/>
            <person name="Yuan J."/>
            <person name="Li F."/>
            <person name="Shao Z."/>
        </authorList>
    </citation>
    <scope>NUCLEOTIDE SEQUENCE [LARGE SCALE GENOMIC DNA]</scope>
    <source>
        <strain evidence="1">P73</strain>
    </source>
</reference>
<protein>
    <submittedName>
        <fullName evidence="1">Uncharacterized protein</fullName>
    </submittedName>
</protein>
<sequence length="171" mass="18811">MTTKTRHARGARAGHVRVLLWAVACAVLALAPGPSGRSWAAQPGSVTPGATIVIGNDRGGSVRARVGEIQQIMRLGQRVEIRGRRCMSSCTMFLGLRDLCVSPRTVFTFHGPSYYGRTLSPAEFESWSRVIAAHYPEPLRSWYLSTGRTRIWNGYEMSGAELARYGIALCR</sequence>
<dbReference type="STRING" id="1208324.P73_1360"/>
<dbReference type="OrthoDB" id="7774376at2"/>
<dbReference type="AlphaFoldDB" id="A0A0B5DY36"/>
<dbReference type="Proteomes" id="UP000031521">
    <property type="component" value="Chromosome"/>
</dbReference>
<name>A0A0B5DY36_9RHOB</name>
<dbReference type="RefSeq" id="WP_052453083.1">
    <property type="nucleotide sequence ID" value="NZ_CP004393.1"/>
</dbReference>
<gene>
    <name evidence="1" type="ORF">P73_1360</name>
</gene>
<organism evidence="1 2">
    <name type="scientific">Celeribacter indicus</name>
    <dbReference type="NCBI Taxonomy" id="1208324"/>
    <lineage>
        <taxon>Bacteria</taxon>
        <taxon>Pseudomonadati</taxon>
        <taxon>Pseudomonadota</taxon>
        <taxon>Alphaproteobacteria</taxon>
        <taxon>Rhodobacterales</taxon>
        <taxon>Roseobacteraceae</taxon>
        <taxon>Celeribacter</taxon>
    </lineage>
</organism>
<evidence type="ECO:0000313" key="1">
    <source>
        <dbReference type="EMBL" id="AJE46075.1"/>
    </source>
</evidence>
<dbReference type="KEGG" id="cid:P73_1360"/>
<dbReference type="EMBL" id="CP004393">
    <property type="protein sequence ID" value="AJE46075.1"/>
    <property type="molecule type" value="Genomic_DNA"/>
</dbReference>
<evidence type="ECO:0000313" key="2">
    <source>
        <dbReference type="Proteomes" id="UP000031521"/>
    </source>
</evidence>
<proteinExistence type="predicted"/>